<dbReference type="Gene3D" id="4.10.1250.10">
    <property type="entry name" value="Aminomethyltransferase fragment"/>
    <property type="match status" value="1"/>
</dbReference>
<protein>
    <recommendedName>
        <fullName evidence="2 7">Aminomethyltransferase</fullName>
        <ecNumber evidence="2 7">2.1.2.10</ecNumber>
    </recommendedName>
    <alternativeName>
        <fullName evidence="5 7">Glycine cleavage system T protein</fullName>
    </alternativeName>
</protein>
<dbReference type="PANTHER" id="PTHR43757">
    <property type="entry name" value="AMINOMETHYLTRANSFERASE"/>
    <property type="match status" value="1"/>
</dbReference>
<gene>
    <name evidence="7 12" type="primary">gcvT</name>
    <name evidence="11" type="ORF">GA0070608_5212</name>
    <name evidence="12" type="ORF">OIE14_29200</name>
</gene>
<dbReference type="GO" id="GO:0008483">
    <property type="term" value="F:transaminase activity"/>
    <property type="evidence" value="ECO:0007669"/>
    <property type="project" value="UniProtKB-KW"/>
</dbReference>
<evidence type="ECO:0000256" key="6">
    <source>
        <dbReference type="ARBA" id="ARBA00047665"/>
    </source>
</evidence>
<dbReference type="Pfam" id="PF08669">
    <property type="entry name" value="GCV_T_C"/>
    <property type="match status" value="1"/>
</dbReference>
<dbReference type="Gene3D" id="3.30.1360.120">
    <property type="entry name" value="Probable tRNA modification gtpase trme, domain 1"/>
    <property type="match status" value="1"/>
</dbReference>
<evidence type="ECO:0000256" key="7">
    <source>
        <dbReference type="HAMAP-Rule" id="MF_00259"/>
    </source>
</evidence>
<reference evidence="11 13" key="1">
    <citation type="submission" date="2016-06" db="EMBL/GenBank/DDBJ databases">
        <authorList>
            <person name="Kjaerup R.B."/>
            <person name="Dalgaard T.S."/>
            <person name="Juul-Madsen H.R."/>
        </authorList>
    </citation>
    <scope>NUCLEOTIDE SEQUENCE [LARGE SCALE GENOMIC DNA]</scope>
    <source>
        <strain evidence="11 13">DSM 43363</strain>
    </source>
</reference>
<keyword evidence="14" id="KW-1185">Reference proteome</keyword>
<dbReference type="OrthoDB" id="9774591at2"/>
<organism evidence="11 13">
    <name type="scientific">Micromonospora peucetia</name>
    <dbReference type="NCBI Taxonomy" id="47871"/>
    <lineage>
        <taxon>Bacteria</taxon>
        <taxon>Bacillati</taxon>
        <taxon>Actinomycetota</taxon>
        <taxon>Actinomycetes</taxon>
        <taxon>Micromonosporales</taxon>
        <taxon>Micromonosporaceae</taxon>
        <taxon>Micromonospora</taxon>
    </lineage>
</organism>
<evidence type="ECO:0000259" key="10">
    <source>
        <dbReference type="Pfam" id="PF08669"/>
    </source>
</evidence>
<dbReference type="Gene3D" id="3.30.70.1400">
    <property type="entry name" value="Aminomethyltransferase beta-barrel domains"/>
    <property type="match status" value="1"/>
</dbReference>
<evidence type="ECO:0000256" key="3">
    <source>
        <dbReference type="ARBA" id="ARBA00022576"/>
    </source>
</evidence>
<feature type="domain" description="Aminomethyltransferase C-terminal" evidence="10">
    <location>
        <begin position="291"/>
        <end position="371"/>
    </location>
</feature>
<dbReference type="InterPro" id="IPR006223">
    <property type="entry name" value="GcvT"/>
</dbReference>
<dbReference type="AlphaFoldDB" id="A0A1C6W2N3"/>
<dbReference type="EMBL" id="FMIC01000002">
    <property type="protein sequence ID" value="SCL72845.1"/>
    <property type="molecule type" value="Genomic_DNA"/>
</dbReference>
<dbReference type="EMBL" id="CP109071">
    <property type="protein sequence ID" value="WSA32137.1"/>
    <property type="molecule type" value="Genomic_DNA"/>
</dbReference>
<name>A0A1C6W2N3_9ACTN</name>
<dbReference type="GO" id="GO:0005829">
    <property type="term" value="C:cytosol"/>
    <property type="evidence" value="ECO:0007669"/>
    <property type="project" value="TreeGrafter"/>
</dbReference>
<dbReference type="GO" id="GO:0019464">
    <property type="term" value="P:glycine decarboxylation via glycine cleavage system"/>
    <property type="evidence" value="ECO:0007669"/>
    <property type="project" value="UniProtKB-UniRule"/>
</dbReference>
<dbReference type="EC" id="2.1.2.10" evidence="2 7"/>
<dbReference type="GO" id="GO:0004047">
    <property type="term" value="F:aminomethyltransferase activity"/>
    <property type="evidence" value="ECO:0007669"/>
    <property type="project" value="UniProtKB-UniRule"/>
</dbReference>
<dbReference type="InterPro" id="IPR027266">
    <property type="entry name" value="TrmE/GcvT-like"/>
</dbReference>
<keyword evidence="3 7" id="KW-0032">Aminotransferase</keyword>
<comment type="similarity">
    <text evidence="1 7">Belongs to the GcvT family.</text>
</comment>
<evidence type="ECO:0000313" key="13">
    <source>
        <dbReference type="Proteomes" id="UP000199343"/>
    </source>
</evidence>
<dbReference type="RefSeq" id="WP_091631044.1">
    <property type="nucleotide sequence ID" value="NZ_CP109071.1"/>
</dbReference>
<evidence type="ECO:0000256" key="5">
    <source>
        <dbReference type="ARBA" id="ARBA00031395"/>
    </source>
</evidence>
<evidence type="ECO:0000256" key="1">
    <source>
        <dbReference type="ARBA" id="ARBA00008609"/>
    </source>
</evidence>
<comment type="subunit">
    <text evidence="7">The glycine cleavage system is composed of four proteins: P, T, L and H.</text>
</comment>
<dbReference type="SUPFAM" id="SSF101790">
    <property type="entry name" value="Aminomethyltransferase beta-barrel domain"/>
    <property type="match status" value="1"/>
</dbReference>
<evidence type="ECO:0000313" key="12">
    <source>
        <dbReference type="EMBL" id="WSA32137.1"/>
    </source>
</evidence>
<dbReference type="InterPro" id="IPR006222">
    <property type="entry name" value="GCVT_N"/>
</dbReference>
<dbReference type="GO" id="GO:0008168">
    <property type="term" value="F:methyltransferase activity"/>
    <property type="evidence" value="ECO:0007669"/>
    <property type="project" value="UniProtKB-KW"/>
</dbReference>
<evidence type="ECO:0000256" key="2">
    <source>
        <dbReference type="ARBA" id="ARBA00012616"/>
    </source>
</evidence>
<dbReference type="NCBIfam" id="TIGR00528">
    <property type="entry name" value="gcvT"/>
    <property type="match status" value="1"/>
</dbReference>
<sequence length="375" mass="39363">MHQSPTTLLHPPLHAAHAELGARFTGFAGWAMPLRYGSETAEHRAVRERAGLFDLSHMGQLEVSGPQAPAALDHALVGHLSAVPVGRARYTMLCDETGGVLDDLVAYRLAADRYLLVTNAVNTGTALAELRARCAGPGATVTDHTTERAIIAVQGPRAADTVEAVVGAESTRLGYYTAADLDVGGRPAVVARTGYTGEDGFEFFVRAADAVDTWRELIAAGAAYGLTPAGLACRDTLRIEAGMPLYGFELHRGVTPFEAGLGRVVSFTKPGDFVGRAALAERRDTGAATVLVGLTGTGRRVPRTGHPVVALADGGTAEPVGVVTSGALSPVLNRPVALARVHPDAVGARSRLGVVIRGDTEPVEITRLPFYRRAR</sequence>
<keyword evidence="11" id="KW-0489">Methyltransferase</keyword>
<dbReference type="PANTHER" id="PTHR43757:SF2">
    <property type="entry name" value="AMINOMETHYLTRANSFERASE, MITOCHONDRIAL"/>
    <property type="match status" value="1"/>
</dbReference>
<comment type="function">
    <text evidence="7">The glycine cleavage system catalyzes the degradation of glycine.</text>
</comment>
<dbReference type="InterPro" id="IPR028896">
    <property type="entry name" value="GcvT/YgfZ/DmdA"/>
</dbReference>
<comment type="catalytic activity">
    <reaction evidence="6 7">
        <text>N(6)-[(R)-S(8)-aminomethyldihydrolipoyl]-L-lysyl-[protein] + (6S)-5,6,7,8-tetrahydrofolate = N(6)-[(R)-dihydrolipoyl]-L-lysyl-[protein] + (6R)-5,10-methylene-5,6,7,8-tetrahydrofolate + NH4(+)</text>
        <dbReference type="Rhea" id="RHEA:16945"/>
        <dbReference type="Rhea" id="RHEA-COMP:10475"/>
        <dbReference type="Rhea" id="RHEA-COMP:10492"/>
        <dbReference type="ChEBI" id="CHEBI:15636"/>
        <dbReference type="ChEBI" id="CHEBI:28938"/>
        <dbReference type="ChEBI" id="CHEBI:57453"/>
        <dbReference type="ChEBI" id="CHEBI:83100"/>
        <dbReference type="ChEBI" id="CHEBI:83143"/>
        <dbReference type="EC" id="2.1.2.10"/>
    </reaction>
</comment>
<dbReference type="GO" id="GO:0032259">
    <property type="term" value="P:methylation"/>
    <property type="evidence" value="ECO:0007669"/>
    <property type="project" value="UniProtKB-KW"/>
</dbReference>
<dbReference type="InterPro" id="IPR029043">
    <property type="entry name" value="GcvT/YgfZ_C"/>
</dbReference>
<dbReference type="GO" id="GO:0005960">
    <property type="term" value="C:glycine cleavage complex"/>
    <property type="evidence" value="ECO:0007669"/>
    <property type="project" value="InterPro"/>
</dbReference>
<dbReference type="InterPro" id="IPR022903">
    <property type="entry name" value="GcvT_bac"/>
</dbReference>
<dbReference type="Proteomes" id="UP001334804">
    <property type="component" value="Chromosome"/>
</dbReference>
<accession>A0A1C6W2N3</accession>
<evidence type="ECO:0000259" key="9">
    <source>
        <dbReference type="Pfam" id="PF01571"/>
    </source>
</evidence>
<feature type="binding site" evidence="8">
    <location>
        <position position="202"/>
    </location>
    <ligand>
        <name>substrate</name>
    </ligand>
</feature>
<keyword evidence="4 7" id="KW-0808">Transferase</keyword>
<evidence type="ECO:0000256" key="8">
    <source>
        <dbReference type="PIRSR" id="PIRSR006487-1"/>
    </source>
</evidence>
<dbReference type="Gene3D" id="2.40.30.110">
    <property type="entry name" value="Aminomethyltransferase beta-barrel domains"/>
    <property type="match status" value="1"/>
</dbReference>
<dbReference type="PIRSF" id="PIRSF006487">
    <property type="entry name" value="GcvT"/>
    <property type="match status" value="1"/>
</dbReference>
<evidence type="ECO:0000313" key="11">
    <source>
        <dbReference type="EMBL" id="SCL72845.1"/>
    </source>
</evidence>
<dbReference type="Proteomes" id="UP000199343">
    <property type="component" value="Unassembled WGS sequence"/>
</dbReference>
<dbReference type="NCBIfam" id="NF001567">
    <property type="entry name" value="PRK00389.1"/>
    <property type="match status" value="1"/>
</dbReference>
<reference evidence="12 14" key="2">
    <citation type="submission" date="2022-10" db="EMBL/GenBank/DDBJ databases">
        <title>The complete genomes of actinobacterial strains from the NBC collection.</title>
        <authorList>
            <person name="Joergensen T.S."/>
            <person name="Alvarez Arevalo M."/>
            <person name="Sterndorff E.B."/>
            <person name="Faurdal D."/>
            <person name="Vuksanovic O."/>
            <person name="Mourched A.-S."/>
            <person name="Charusanti P."/>
            <person name="Shaw S."/>
            <person name="Blin K."/>
            <person name="Weber T."/>
        </authorList>
    </citation>
    <scope>NUCLEOTIDE SEQUENCE [LARGE SCALE GENOMIC DNA]</scope>
    <source>
        <strain evidence="12 14">NBC 01809</strain>
    </source>
</reference>
<proteinExistence type="inferred from homology"/>
<dbReference type="SUPFAM" id="SSF103025">
    <property type="entry name" value="Folate-binding domain"/>
    <property type="match status" value="1"/>
</dbReference>
<evidence type="ECO:0000313" key="14">
    <source>
        <dbReference type="Proteomes" id="UP001334804"/>
    </source>
</evidence>
<dbReference type="STRING" id="47871.GA0070608_5212"/>
<feature type="domain" description="GCVT N-terminal" evidence="9">
    <location>
        <begin position="13"/>
        <end position="269"/>
    </location>
</feature>
<dbReference type="Pfam" id="PF01571">
    <property type="entry name" value="GCV_T"/>
    <property type="match status" value="1"/>
</dbReference>
<dbReference type="HAMAP" id="MF_00259">
    <property type="entry name" value="GcvT"/>
    <property type="match status" value="1"/>
</dbReference>
<evidence type="ECO:0000256" key="4">
    <source>
        <dbReference type="ARBA" id="ARBA00022679"/>
    </source>
</evidence>
<dbReference type="InterPro" id="IPR013977">
    <property type="entry name" value="GcvT_C"/>
</dbReference>